<dbReference type="KEGG" id="hsi:BOX17_15130"/>
<dbReference type="RefSeq" id="WP_071946024.1">
    <property type="nucleotide sequence ID" value="NZ_CP018139.1"/>
</dbReference>
<dbReference type="EMBL" id="CP018139">
    <property type="protein sequence ID" value="APE32165.1"/>
    <property type="molecule type" value="Genomic_DNA"/>
</dbReference>
<dbReference type="OrthoDB" id="6168275at2"/>
<accession>A0A1J0VJH5</accession>
<proteinExistence type="predicted"/>
<dbReference type="AlphaFoldDB" id="A0A1J0VJH5"/>
<evidence type="ECO:0000313" key="2">
    <source>
        <dbReference type="Proteomes" id="UP000181985"/>
    </source>
</evidence>
<gene>
    <name evidence="1" type="ORF">BOX17_15130</name>
</gene>
<protein>
    <submittedName>
        <fullName evidence="1">Uncharacterized protein</fullName>
    </submittedName>
</protein>
<name>A0A1J0VJH5_9GAMM</name>
<sequence>MSEQPRQDRPTATPELAALVHDFMDPERATLSEVRELLMGEGLMVSDGGEIMYQQDRKWLINEVDELIDSLGPSTPVKDLLGA</sequence>
<reference evidence="2" key="1">
    <citation type="submission" date="2016-11" db="EMBL/GenBank/DDBJ databases">
        <title>Halolamina sediminis sp. nov., an extremely halophilic archaeon isolated from solar salt.</title>
        <authorList>
            <person name="Koh H.-W."/>
            <person name="Rani S."/>
            <person name="Park S.-J."/>
        </authorList>
    </citation>
    <scope>NUCLEOTIDE SEQUENCE [LARGE SCALE GENOMIC DNA]</scope>
    <source>
        <strain evidence="2">Hb3</strain>
    </source>
</reference>
<evidence type="ECO:0000313" key="1">
    <source>
        <dbReference type="EMBL" id="APE32165.1"/>
    </source>
</evidence>
<dbReference type="Proteomes" id="UP000181985">
    <property type="component" value="Chromosome"/>
</dbReference>
<keyword evidence="2" id="KW-1185">Reference proteome</keyword>
<organism evidence="1 2">
    <name type="scientific">Halomonas aestuarii</name>
    <dbReference type="NCBI Taxonomy" id="1897729"/>
    <lineage>
        <taxon>Bacteria</taxon>
        <taxon>Pseudomonadati</taxon>
        <taxon>Pseudomonadota</taxon>
        <taxon>Gammaproteobacteria</taxon>
        <taxon>Oceanospirillales</taxon>
        <taxon>Halomonadaceae</taxon>
        <taxon>Halomonas</taxon>
    </lineage>
</organism>